<dbReference type="VEuPathDB" id="FungiDB:CTRG_01073"/>
<proteinExistence type="predicted"/>
<gene>
    <name evidence="1" type="ORF">CTRG_01073</name>
</gene>
<dbReference type="EMBL" id="GG692395">
    <property type="protein sequence ID" value="EER36333.1"/>
    <property type="molecule type" value="Genomic_DNA"/>
</dbReference>
<reference evidence="1 2" key="1">
    <citation type="journal article" date="2009" name="Nature">
        <title>Evolution of pathogenicity and sexual reproduction in eight Candida genomes.</title>
        <authorList>
            <person name="Butler G."/>
            <person name="Rasmussen M.D."/>
            <person name="Lin M.F."/>
            <person name="Santos M.A."/>
            <person name="Sakthikumar S."/>
            <person name="Munro C.A."/>
            <person name="Rheinbay E."/>
            <person name="Grabherr M."/>
            <person name="Forche A."/>
            <person name="Reedy J.L."/>
            <person name="Agrafioti I."/>
            <person name="Arnaud M.B."/>
            <person name="Bates S."/>
            <person name="Brown A.J."/>
            <person name="Brunke S."/>
            <person name="Costanzo M.C."/>
            <person name="Fitzpatrick D.A."/>
            <person name="de Groot P.W."/>
            <person name="Harris D."/>
            <person name="Hoyer L.L."/>
            <person name="Hube B."/>
            <person name="Klis F.M."/>
            <person name="Kodira C."/>
            <person name="Lennard N."/>
            <person name="Logue M.E."/>
            <person name="Martin R."/>
            <person name="Neiman A.M."/>
            <person name="Nikolaou E."/>
            <person name="Quail M.A."/>
            <person name="Quinn J."/>
            <person name="Santos M.C."/>
            <person name="Schmitzberger F.F."/>
            <person name="Sherlock G."/>
            <person name="Shah P."/>
            <person name="Silverstein K.A."/>
            <person name="Skrzypek M.S."/>
            <person name="Soll D."/>
            <person name="Staggs R."/>
            <person name="Stansfield I."/>
            <person name="Stumpf M.P."/>
            <person name="Sudbery P.E."/>
            <person name="Srikantha T."/>
            <person name="Zeng Q."/>
            <person name="Berman J."/>
            <person name="Berriman M."/>
            <person name="Heitman J."/>
            <person name="Gow N.A."/>
            <person name="Lorenz M.C."/>
            <person name="Birren B.W."/>
            <person name="Kellis M."/>
            <person name="Cuomo C.A."/>
        </authorList>
    </citation>
    <scope>NUCLEOTIDE SEQUENCE [LARGE SCALE GENOMIC DNA]</scope>
    <source>
        <strain evidence="2">ATCC MYA-3404 / T1</strain>
    </source>
</reference>
<dbReference type="GeneID" id="8301153"/>
<dbReference type="HOGENOM" id="CLU_1885495_0_0_1"/>
<dbReference type="Proteomes" id="UP000002037">
    <property type="component" value="Unassembled WGS sequence"/>
</dbReference>
<keyword evidence="2" id="KW-1185">Reference proteome</keyword>
<name>C5M4T3_CANTT</name>
<sequence>MKEEEDVGGQLVRFCGGQVLLFLCSAIKRVYRFRWRQRWLYVDFSLFSSSRRRHFNYCSLDATTEKFFHSSSSANEITLKEKRSREQTFYWKTLPISHITHLEGCIVLWDTTSVFLSPISNSDRPYSYQTLGFVL</sequence>
<evidence type="ECO:0000313" key="2">
    <source>
        <dbReference type="Proteomes" id="UP000002037"/>
    </source>
</evidence>
<dbReference type="KEGG" id="ctp:CTRG_01073"/>
<accession>C5M4T3</accession>
<dbReference type="RefSeq" id="XP_002546291.1">
    <property type="nucleotide sequence ID" value="XM_002546245.1"/>
</dbReference>
<dbReference type="AlphaFoldDB" id="C5M4T3"/>
<evidence type="ECO:0000313" key="1">
    <source>
        <dbReference type="EMBL" id="EER36333.1"/>
    </source>
</evidence>
<organism evidence="1 2">
    <name type="scientific">Candida tropicalis (strain ATCC MYA-3404 / T1)</name>
    <name type="common">Yeast</name>
    <dbReference type="NCBI Taxonomy" id="294747"/>
    <lineage>
        <taxon>Eukaryota</taxon>
        <taxon>Fungi</taxon>
        <taxon>Dikarya</taxon>
        <taxon>Ascomycota</taxon>
        <taxon>Saccharomycotina</taxon>
        <taxon>Pichiomycetes</taxon>
        <taxon>Debaryomycetaceae</taxon>
        <taxon>Candida/Lodderomyces clade</taxon>
        <taxon>Candida</taxon>
    </lineage>
</organism>
<protein>
    <submittedName>
        <fullName evidence="1">Uncharacterized protein</fullName>
    </submittedName>
</protein>